<dbReference type="Pfam" id="PF01061">
    <property type="entry name" value="ABC2_membrane"/>
    <property type="match status" value="1"/>
</dbReference>
<dbReference type="InterPro" id="IPR000412">
    <property type="entry name" value="ABC_2_transport"/>
</dbReference>
<dbReference type="EMBL" id="JABENB010000001">
    <property type="protein sequence ID" value="NNG38088.1"/>
    <property type="molecule type" value="Genomic_DNA"/>
</dbReference>
<feature type="transmembrane region" description="Helical" evidence="6">
    <location>
        <begin position="122"/>
        <end position="147"/>
    </location>
</feature>
<feature type="transmembrane region" description="Helical" evidence="6">
    <location>
        <begin position="159"/>
        <end position="183"/>
    </location>
</feature>
<keyword evidence="5" id="KW-0046">Antibiotic resistance</keyword>
<organism evidence="9 10">
    <name type="scientific">Flexivirga aerilata</name>
    <dbReference type="NCBI Taxonomy" id="1656889"/>
    <lineage>
        <taxon>Bacteria</taxon>
        <taxon>Bacillati</taxon>
        <taxon>Actinomycetota</taxon>
        <taxon>Actinomycetes</taxon>
        <taxon>Micrococcales</taxon>
        <taxon>Dermacoccaceae</taxon>
        <taxon>Flexivirga</taxon>
    </lineage>
</organism>
<accession>A0A849AFV3</accession>
<evidence type="ECO:0000259" key="8">
    <source>
        <dbReference type="PROSITE" id="PS51012"/>
    </source>
</evidence>
<evidence type="ECO:0000256" key="3">
    <source>
        <dbReference type="ARBA" id="ARBA00022989"/>
    </source>
</evidence>
<dbReference type="PRINTS" id="PR00164">
    <property type="entry name" value="ABC2TRNSPORT"/>
</dbReference>
<feature type="domain" description="ABC transmembrane type-2" evidence="8">
    <location>
        <begin position="47"/>
        <end position="273"/>
    </location>
</feature>
<sequence length="274" mass="29220">MTAATAQSRAQRRQRDNLTRRPSVASTAATSLTLAARGLLKIRHNPFRLFDVVALPIVSTAMFAGIFGGAIAGSVSNYLPNLVPGVLVQVAVTAAVNTGVQLCEDVDQGVFDRFRSMPIARIAPLIGALTADVVRYIVAAAMVVLVGTLMGYTPHSWPGLLLGCLLVIYTAFALSWVFAFLGVRMPSAPAVQGASMFVLMPMTFISNALVPTTNMPSWIKWLADINPVSHLVTAVRQLANQGSVGMDIIWSLVGATLIMLVMAPIAVRAYIRKA</sequence>
<dbReference type="PANTHER" id="PTHR43229">
    <property type="entry name" value="NODULATION PROTEIN J"/>
    <property type="match status" value="1"/>
</dbReference>
<evidence type="ECO:0000313" key="9">
    <source>
        <dbReference type="EMBL" id="NNG38088.1"/>
    </source>
</evidence>
<protein>
    <recommendedName>
        <fullName evidence="6">Transport permease protein</fullName>
    </recommendedName>
</protein>
<evidence type="ECO:0000256" key="1">
    <source>
        <dbReference type="ARBA" id="ARBA00004141"/>
    </source>
</evidence>
<dbReference type="PIRSF" id="PIRSF006648">
    <property type="entry name" value="DrrB"/>
    <property type="match status" value="1"/>
</dbReference>
<comment type="subcellular location">
    <subcellularLocation>
        <location evidence="6">Cell membrane</location>
        <topology evidence="6">Multi-pass membrane protein</topology>
    </subcellularLocation>
    <subcellularLocation>
        <location evidence="1">Membrane</location>
        <topology evidence="1">Multi-pass membrane protein</topology>
    </subcellularLocation>
</comment>
<evidence type="ECO:0000256" key="2">
    <source>
        <dbReference type="ARBA" id="ARBA00022692"/>
    </source>
</evidence>
<proteinExistence type="inferred from homology"/>
<dbReference type="PROSITE" id="PS51012">
    <property type="entry name" value="ABC_TM2"/>
    <property type="match status" value="1"/>
</dbReference>
<dbReference type="Proteomes" id="UP000557772">
    <property type="component" value="Unassembled WGS sequence"/>
</dbReference>
<gene>
    <name evidence="9" type="ORF">HJ588_02210</name>
</gene>
<feature type="transmembrane region" description="Helical" evidence="6">
    <location>
        <begin position="82"/>
        <end position="102"/>
    </location>
</feature>
<evidence type="ECO:0000313" key="10">
    <source>
        <dbReference type="Proteomes" id="UP000557772"/>
    </source>
</evidence>
<keyword evidence="4 6" id="KW-0472">Membrane</keyword>
<dbReference type="InterPro" id="IPR013525">
    <property type="entry name" value="ABC2_TM"/>
</dbReference>
<keyword evidence="3 6" id="KW-1133">Transmembrane helix</keyword>
<comment type="similarity">
    <text evidence="6">Belongs to the ABC-2 integral membrane protein family.</text>
</comment>
<dbReference type="AlphaFoldDB" id="A0A849AFV3"/>
<evidence type="ECO:0000256" key="6">
    <source>
        <dbReference type="RuleBase" id="RU361157"/>
    </source>
</evidence>
<comment type="caution">
    <text evidence="9">The sequence shown here is derived from an EMBL/GenBank/DDBJ whole genome shotgun (WGS) entry which is preliminary data.</text>
</comment>
<keyword evidence="6" id="KW-1003">Cell membrane</keyword>
<reference evidence="9 10" key="1">
    <citation type="submission" date="2020-05" db="EMBL/GenBank/DDBJ databases">
        <title>Flexivirga sp. ID2601S isolated from air conditioner.</title>
        <authorList>
            <person name="Kim D.H."/>
        </authorList>
    </citation>
    <scope>NUCLEOTIDE SEQUENCE [LARGE SCALE GENOMIC DNA]</scope>
    <source>
        <strain evidence="9 10">ID2601S</strain>
    </source>
</reference>
<keyword evidence="6" id="KW-0813">Transport</keyword>
<keyword evidence="10" id="KW-1185">Reference proteome</keyword>
<evidence type="ECO:0000256" key="5">
    <source>
        <dbReference type="ARBA" id="ARBA00023251"/>
    </source>
</evidence>
<evidence type="ECO:0000256" key="7">
    <source>
        <dbReference type="SAM" id="MobiDB-lite"/>
    </source>
</evidence>
<keyword evidence="2 6" id="KW-0812">Transmembrane</keyword>
<dbReference type="GO" id="GO:0043190">
    <property type="term" value="C:ATP-binding cassette (ABC) transporter complex"/>
    <property type="evidence" value="ECO:0007669"/>
    <property type="project" value="InterPro"/>
</dbReference>
<feature type="transmembrane region" description="Helical" evidence="6">
    <location>
        <begin position="190"/>
        <end position="210"/>
    </location>
</feature>
<dbReference type="RefSeq" id="WP_171151533.1">
    <property type="nucleotide sequence ID" value="NZ_JABENB010000001.1"/>
</dbReference>
<feature type="transmembrane region" description="Helical" evidence="6">
    <location>
        <begin position="52"/>
        <end position="76"/>
    </location>
</feature>
<feature type="transmembrane region" description="Helical" evidence="6">
    <location>
        <begin position="248"/>
        <end position="271"/>
    </location>
</feature>
<dbReference type="GO" id="GO:0140359">
    <property type="term" value="F:ABC-type transporter activity"/>
    <property type="evidence" value="ECO:0007669"/>
    <property type="project" value="InterPro"/>
</dbReference>
<evidence type="ECO:0000256" key="4">
    <source>
        <dbReference type="ARBA" id="ARBA00023136"/>
    </source>
</evidence>
<dbReference type="PANTHER" id="PTHR43229:SF2">
    <property type="entry name" value="NODULATION PROTEIN J"/>
    <property type="match status" value="1"/>
</dbReference>
<feature type="region of interest" description="Disordered" evidence="7">
    <location>
        <begin position="1"/>
        <end position="24"/>
    </location>
</feature>
<dbReference type="GO" id="GO:0046677">
    <property type="term" value="P:response to antibiotic"/>
    <property type="evidence" value="ECO:0007669"/>
    <property type="project" value="UniProtKB-KW"/>
</dbReference>
<name>A0A849AFV3_9MICO</name>
<dbReference type="InterPro" id="IPR047817">
    <property type="entry name" value="ABC2_TM_bact-type"/>
</dbReference>
<dbReference type="InterPro" id="IPR051784">
    <property type="entry name" value="Nod_factor_ABC_transporter"/>
</dbReference>